<dbReference type="AlphaFoldDB" id="A0A7S3J8J6"/>
<organism evidence="2">
    <name type="scientific">Euplotes harpa</name>
    <dbReference type="NCBI Taxonomy" id="151035"/>
    <lineage>
        <taxon>Eukaryota</taxon>
        <taxon>Sar</taxon>
        <taxon>Alveolata</taxon>
        <taxon>Ciliophora</taxon>
        <taxon>Intramacronucleata</taxon>
        <taxon>Spirotrichea</taxon>
        <taxon>Hypotrichia</taxon>
        <taxon>Euplotida</taxon>
        <taxon>Euplotidae</taxon>
        <taxon>Euplotes</taxon>
    </lineage>
</organism>
<feature type="signal peptide" evidence="1">
    <location>
        <begin position="1"/>
        <end position="17"/>
    </location>
</feature>
<gene>
    <name evidence="2" type="ORF">EHAR0213_LOCUS6002</name>
</gene>
<feature type="chain" id="PRO_5030911986" evidence="1">
    <location>
        <begin position="18"/>
        <end position="152"/>
    </location>
</feature>
<protein>
    <submittedName>
        <fullName evidence="2">Uncharacterized protein</fullName>
    </submittedName>
</protein>
<name>A0A7S3J8J6_9SPIT</name>
<reference evidence="2" key="1">
    <citation type="submission" date="2021-01" db="EMBL/GenBank/DDBJ databases">
        <authorList>
            <person name="Corre E."/>
            <person name="Pelletier E."/>
            <person name="Niang G."/>
            <person name="Scheremetjew M."/>
            <person name="Finn R."/>
            <person name="Kale V."/>
            <person name="Holt S."/>
            <person name="Cochrane G."/>
            <person name="Meng A."/>
            <person name="Brown T."/>
            <person name="Cohen L."/>
        </authorList>
    </citation>
    <scope>NUCLEOTIDE SEQUENCE</scope>
    <source>
        <strain evidence="2">FSP1.4</strain>
    </source>
</reference>
<evidence type="ECO:0000256" key="1">
    <source>
        <dbReference type="SAM" id="SignalP"/>
    </source>
</evidence>
<accession>A0A7S3J8J6</accession>
<keyword evidence="1" id="KW-0732">Signal</keyword>
<proteinExistence type="predicted"/>
<evidence type="ECO:0000313" key="2">
    <source>
        <dbReference type="EMBL" id="CAE0347092.1"/>
    </source>
</evidence>
<dbReference type="EMBL" id="HBII01014161">
    <property type="protein sequence ID" value="CAE0347092.1"/>
    <property type="molecule type" value="Transcribed_RNA"/>
</dbReference>
<sequence>MSPSMIIWRLIKSFVCATPLMVCIPQTIKLYSWMNSNVVSLHLDEDGRFIHVSSAVRTRKLKIADIKPTDKMSFTTFMHMLPKMTDRYAPIQIREFMYVFDRNGKFYHPDIFEMILKFYWKDVEDPESLERAFHRVDTSEYTACTIKEATAE</sequence>